<comment type="caution">
    <text evidence="2">The sequence shown here is derived from an EMBL/GenBank/DDBJ whole genome shotgun (WGS) entry which is preliminary data.</text>
</comment>
<evidence type="ECO:0000256" key="1">
    <source>
        <dbReference type="SAM" id="MobiDB-lite"/>
    </source>
</evidence>
<sequence>MITVLYGTDVCAVADLCKKRNTPKSKASFRKVQEISDSSNKGNDMDTSSFRGSQKGSSWKAYLCGCATVLGVPTPPTSPSTSSCSAGSMSLPVAKAGDTYPCGLSKDFWVDKNPVVVVRVPHKTLGPLKKAETTRHVGHAHALGRGHC</sequence>
<feature type="region of interest" description="Disordered" evidence="1">
    <location>
        <begin position="28"/>
        <end position="57"/>
    </location>
</feature>
<organism evidence="2 3">
    <name type="scientific">Ramazzottius varieornatus</name>
    <name type="common">Water bear</name>
    <name type="synonym">Tardigrade</name>
    <dbReference type="NCBI Taxonomy" id="947166"/>
    <lineage>
        <taxon>Eukaryota</taxon>
        <taxon>Metazoa</taxon>
        <taxon>Ecdysozoa</taxon>
        <taxon>Tardigrada</taxon>
        <taxon>Eutardigrada</taxon>
        <taxon>Parachela</taxon>
        <taxon>Hypsibioidea</taxon>
        <taxon>Ramazzottiidae</taxon>
        <taxon>Ramazzottius</taxon>
    </lineage>
</organism>
<dbReference type="AlphaFoldDB" id="A0A1D1VPB9"/>
<feature type="compositionally biased region" description="Polar residues" evidence="1">
    <location>
        <begin position="35"/>
        <end position="57"/>
    </location>
</feature>
<proteinExistence type="predicted"/>
<name>A0A1D1VPB9_RAMVA</name>
<dbReference type="EMBL" id="BDGG01000008">
    <property type="protein sequence ID" value="GAV02676.1"/>
    <property type="molecule type" value="Genomic_DNA"/>
</dbReference>
<accession>A0A1D1VPB9</accession>
<keyword evidence="3" id="KW-1185">Reference proteome</keyword>
<evidence type="ECO:0000313" key="3">
    <source>
        <dbReference type="Proteomes" id="UP000186922"/>
    </source>
</evidence>
<dbReference type="Proteomes" id="UP000186922">
    <property type="component" value="Unassembled WGS sequence"/>
</dbReference>
<gene>
    <name evidence="2" type="primary">RvY_13212-1</name>
    <name evidence="2" type="synonym">RvY_13212.1</name>
    <name evidence="2" type="ORF">RvY_13212</name>
</gene>
<evidence type="ECO:0000313" key="2">
    <source>
        <dbReference type="EMBL" id="GAV02676.1"/>
    </source>
</evidence>
<reference evidence="2 3" key="1">
    <citation type="journal article" date="2016" name="Nat. Commun.">
        <title>Extremotolerant tardigrade genome and improved radiotolerance of human cultured cells by tardigrade-unique protein.</title>
        <authorList>
            <person name="Hashimoto T."/>
            <person name="Horikawa D.D."/>
            <person name="Saito Y."/>
            <person name="Kuwahara H."/>
            <person name="Kozuka-Hata H."/>
            <person name="Shin-I T."/>
            <person name="Minakuchi Y."/>
            <person name="Ohishi K."/>
            <person name="Motoyama A."/>
            <person name="Aizu T."/>
            <person name="Enomoto A."/>
            <person name="Kondo K."/>
            <person name="Tanaka S."/>
            <person name="Hara Y."/>
            <person name="Koshikawa S."/>
            <person name="Sagara H."/>
            <person name="Miura T."/>
            <person name="Yokobori S."/>
            <person name="Miyagawa K."/>
            <person name="Suzuki Y."/>
            <person name="Kubo T."/>
            <person name="Oyama M."/>
            <person name="Kohara Y."/>
            <person name="Fujiyama A."/>
            <person name="Arakawa K."/>
            <person name="Katayama T."/>
            <person name="Toyoda A."/>
            <person name="Kunieda T."/>
        </authorList>
    </citation>
    <scope>NUCLEOTIDE SEQUENCE [LARGE SCALE GENOMIC DNA]</scope>
    <source>
        <strain evidence="2 3">YOKOZUNA-1</strain>
    </source>
</reference>
<protein>
    <submittedName>
        <fullName evidence="2">Uncharacterized protein</fullName>
    </submittedName>
</protein>